<dbReference type="PIRSF" id="PIRSF004911">
    <property type="entry name" value="DUF160"/>
    <property type="match status" value="1"/>
</dbReference>
<keyword evidence="6 11" id="KW-0479">Metal-binding</keyword>
<dbReference type="OrthoDB" id="9768064at2"/>
<dbReference type="PATRIC" id="fig|889378.3.peg.1652"/>
<evidence type="ECO:0000256" key="7">
    <source>
        <dbReference type="ARBA" id="ARBA00022898"/>
    </source>
</evidence>
<dbReference type="SUPFAM" id="SSF102114">
    <property type="entry name" value="Radical SAM enzymes"/>
    <property type="match status" value="1"/>
</dbReference>
<dbReference type="GO" id="GO:0051539">
    <property type="term" value="F:4 iron, 4 sulfur cluster binding"/>
    <property type="evidence" value="ECO:0007669"/>
    <property type="project" value="UniProtKB-KW"/>
</dbReference>
<keyword evidence="7 12" id="KW-0663">Pyridoxal phosphate</keyword>
<protein>
    <submittedName>
        <fullName evidence="14">KamA family protein</fullName>
    </submittedName>
</protein>
<organism evidence="14 15">
    <name type="scientific">Spirochaeta africana (strain ATCC 700263 / DSM 8902 / Z-7692)</name>
    <dbReference type="NCBI Taxonomy" id="889378"/>
    <lineage>
        <taxon>Bacteria</taxon>
        <taxon>Pseudomonadati</taxon>
        <taxon>Spirochaetota</taxon>
        <taxon>Spirochaetia</taxon>
        <taxon>Spirochaetales</taxon>
        <taxon>Spirochaetaceae</taxon>
        <taxon>Spirochaeta</taxon>
    </lineage>
</organism>
<keyword evidence="8" id="KW-0408">Iron</keyword>
<evidence type="ECO:0000256" key="11">
    <source>
        <dbReference type="PIRSR" id="PIRSR004911-1"/>
    </source>
</evidence>
<dbReference type="NCBIfam" id="TIGR00238">
    <property type="entry name" value="KamA family radical SAM protein"/>
    <property type="match status" value="1"/>
</dbReference>
<evidence type="ECO:0000313" key="15">
    <source>
        <dbReference type="Proteomes" id="UP000007383"/>
    </source>
</evidence>
<dbReference type="SFLD" id="SFLDS00029">
    <property type="entry name" value="Radical_SAM"/>
    <property type="match status" value="1"/>
</dbReference>
<dbReference type="GO" id="GO:0046872">
    <property type="term" value="F:metal ion binding"/>
    <property type="evidence" value="ECO:0007669"/>
    <property type="project" value="UniProtKB-KW"/>
</dbReference>
<dbReference type="STRING" id="889378.Spiaf_1666"/>
<feature type="binding site" evidence="11">
    <location>
        <position position="85"/>
    </location>
    <ligand>
        <name>[4Fe-4S] cluster</name>
        <dbReference type="ChEBI" id="CHEBI:49883"/>
        <note>4Fe-4S-S-AdoMet</note>
    </ligand>
</feature>
<evidence type="ECO:0000256" key="12">
    <source>
        <dbReference type="PIRSR" id="PIRSR603739-50"/>
    </source>
</evidence>
<keyword evidence="4 11" id="KW-0004">4Fe-4S</keyword>
<comment type="similarity">
    <text evidence="3">Belongs to the radical SAM superfamily. KamA family.</text>
</comment>
<dbReference type="InterPro" id="IPR013785">
    <property type="entry name" value="Aldolase_TIM"/>
</dbReference>
<keyword evidence="10" id="KW-0413">Isomerase</keyword>
<evidence type="ECO:0000256" key="4">
    <source>
        <dbReference type="ARBA" id="ARBA00022485"/>
    </source>
</evidence>
<dbReference type="Pfam" id="PF04055">
    <property type="entry name" value="Radical_SAM"/>
    <property type="match status" value="1"/>
</dbReference>
<keyword evidence="9 11" id="KW-0411">Iron-sulfur</keyword>
<dbReference type="InterPro" id="IPR007197">
    <property type="entry name" value="rSAM"/>
</dbReference>
<keyword evidence="15" id="KW-1185">Reference proteome</keyword>
<evidence type="ECO:0000256" key="2">
    <source>
        <dbReference type="ARBA" id="ARBA00001966"/>
    </source>
</evidence>
<dbReference type="AlphaFoldDB" id="H9UJN1"/>
<dbReference type="Gene3D" id="3.20.20.70">
    <property type="entry name" value="Aldolase class I"/>
    <property type="match status" value="1"/>
</dbReference>
<evidence type="ECO:0000256" key="1">
    <source>
        <dbReference type="ARBA" id="ARBA00001933"/>
    </source>
</evidence>
<evidence type="ECO:0000256" key="8">
    <source>
        <dbReference type="ARBA" id="ARBA00023004"/>
    </source>
</evidence>
<dbReference type="EMBL" id="CP003282">
    <property type="protein sequence ID" value="AFG37724.1"/>
    <property type="molecule type" value="Genomic_DNA"/>
</dbReference>
<evidence type="ECO:0000313" key="14">
    <source>
        <dbReference type="EMBL" id="AFG37724.1"/>
    </source>
</evidence>
<dbReference type="eggNOG" id="COG1509">
    <property type="taxonomic scope" value="Bacteria"/>
</dbReference>
<evidence type="ECO:0000256" key="3">
    <source>
        <dbReference type="ARBA" id="ARBA00008703"/>
    </source>
</evidence>
<comment type="cofactor">
    <cofactor evidence="1 12">
        <name>pyridoxal 5'-phosphate</name>
        <dbReference type="ChEBI" id="CHEBI:597326"/>
    </cofactor>
</comment>
<dbReference type="InterPro" id="IPR058240">
    <property type="entry name" value="rSAM_sf"/>
</dbReference>
<dbReference type="RefSeq" id="WP_014455707.1">
    <property type="nucleotide sequence ID" value="NC_017098.1"/>
</dbReference>
<comment type="cofactor">
    <cofactor evidence="2">
        <name>[4Fe-4S] cluster</name>
        <dbReference type="ChEBI" id="CHEBI:49883"/>
    </cofactor>
</comment>
<dbReference type="KEGG" id="sfc:Spiaf_1666"/>
<dbReference type="Proteomes" id="UP000007383">
    <property type="component" value="Chromosome"/>
</dbReference>
<accession>H9UJN1</accession>
<feature type="domain" description="Radical SAM core" evidence="13">
    <location>
        <begin position="67"/>
        <end position="279"/>
    </location>
</feature>
<feature type="binding site" evidence="11">
    <location>
        <position position="88"/>
    </location>
    <ligand>
        <name>[4Fe-4S] cluster</name>
        <dbReference type="ChEBI" id="CHEBI:49883"/>
        <note>4Fe-4S-S-AdoMet</note>
    </ligand>
</feature>
<gene>
    <name evidence="14" type="ordered locus">Spiaf_1666</name>
</gene>
<dbReference type="InterPro" id="IPR003739">
    <property type="entry name" value="Lys_aminomutase/Glu_NH3_mut"/>
</dbReference>
<dbReference type="Pfam" id="PF12544">
    <property type="entry name" value="LAM_C"/>
    <property type="match status" value="1"/>
</dbReference>
<name>H9UJN1_SPIAZ</name>
<dbReference type="PANTHER" id="PTHR30538:SF1">
    <property type="entry name" value="L-LYSINE 2,3-AMINOMUTASE"/>
    <property type="match status" value="1"/>
</dbReference>
<sequence length="330" mass="37124">MEPARSSASIPYGTTAYYAGLAASDDPNQDPIAAQIYPRPQEHSILPYESSDPIADQQYLIAERLIHHYHDRALMLVNDRCATYCRHCFRRHFTGNDSGRITPAQLSAACDALASRPQINEILLSGGDPLMLGDDELERILRALREVNPDYIIRIATRIPIVLPRRITERLTRLLAIQPGLWMVIQANHPRELTPEFSTAVARIRQSGIPLLNQAVLLRGVNDDAVVLEELFKGLLRNGVKPYYLFQGDLASGTRHFRTSIEHGLQLMDTLRSRISGMALPVYAVDLPGGGGKIPLNRETLVRTEKNWYVLQDLAGNHYRYPREIQKGET</sequence>
<proteinExistence type="inferred from homology"/>
<evidence type="ECO:0000256" key="10">
    <source>
        <dbReference type="ARBA" id="ARBA00023235"/>
    </source>
</evidence>
<dbReference type="CDD" id="cd01335">
    <property type="entry name" value="Radical_SAM"/>
    <property type="match status" value="1"/>
</dbReference>
<evidence type="ECO:0000256" key="6">
    <source>
        <dbReference type="ARBA" id="ARBA00022723"/>
    </source>
</evidence>
<evidence type="ECO:0000256" key="5">
    <source>
        <dbReference type="ARBA" id="ARBA00022691"/>
    </source>
</evidence>
<reference evidence="15" key="1">
    <citation type="journal article" date="2013" name="Stand. Genomic Sci.">
        <title>Complete genome sequence of the halophilic bacterium Spirochaeta africana type strain (Z-7692(T)) from the alkaline Lake Magadi in the East African Rift.</title>
        <authorList>
            <person name="Liolos K."/>
            <person name="Abt B."/>
            <person name="Scheuner C."/>
            <person name="Teshima H."/>
            <person name="Held B."/>
            <person name="Lapidus A."/>
            <person name="Nolan M."/>
            <person name="Lucas S."/>
            <person name="Deshpande S."/>
            <person name="Cheng J.F."/>
            <person name="Tapia R."/>
            <person name="Goodwin L.A."/>
            <person name="Pitluck S."/>
            <person name="Pagani I."/>
            <person name="Ivanova N."/>
            <person name="Mavromatis K."/>
            <person name="Mikhailova N."/>
            <person name="Huntemann M."/>
            <person name="Pati A."/>
            <person name="Chen A."/>
            <person name="Palaniappan K."/>
            <person name="Land M."/>
            <person name="Rohde M."/>
            <person name="Tindall B.J."/>
            <person name="Detter J.C."/>
            <person name="Goker M."/>
            <person name="Bristow J."/>
            <person name="Eisen J.A."/>
            <person name="Markowitz V."/>
            <person name="Hugenholtz P."/>
            <person name="Woyke T."/>
            <person name="Klenk H.P."/>
            <person name="Kyrpides N.C."/>
        </authorList>
    </citation>
    <scope>NUCLEOTIDE SEQUENCE</scope>
    <source>
        <strain evidence="15">ATCC 700263 / DSM 8902 / Z-7692</strain>
    </source>
</reference>
<dbReference type="PROSITE" id="PS51918">
    <property type="entry name" value="RADICAL_SAM"/>
    <property type="match status" value="1"/>
</dbReference>
<feature type="modified residue" description="N6-(pyridoxal phosphate)lysine" evidence="12">
    <location>
        <position position="293"/>
    </location>
</feature>
<evidence type="ECO:0000259" key="13">
    <source>
        <dbReference type="PROSITE" id="PS51918"/>
    </source>
</evidence>
<evidence type="ECO:0000256" key="9">
    <source>
        <dbReference type="ARBA" id="ARBA00023014"/>
    </source>
</evidence>
<dbReference type="InterPro" id="IPR025895">
    <property type="entry name" value="LAM_C_dom"/>
</dbReference>
<dbReference type="GO" id="GO:0016853">
    <property type="term" value="F:isomerase activity"/>
    <property type="evidence" value="ECO:0007669"/>
    <property type="project" value="UniProtKB-KW"/>
</dbReference>
<dbReference type="SFLD" id="SFLDG01070">
    <property type="entry name" value="PLP-dependent"/>
    <property type="match status" value="1"/>
</dbReference>
<keyword evidence="5" id="KW-0949">S-adenosyl-L-methionine</keyword>
<dbReference type="HOGENOM" id="CLU_032161_2_0_12"/>
<dbReference type="PANTHER" id="PTHR30538">
    <property type="entry name" value="LYSINE 2,3-AMINOMUTASE-RELATED"/>
    <property type="match status" value="1"/>
</dbReference>
<feature type="binding site" evidence="11">
    <location>
        <position position="81"/>
    </location>
    <ligand>
        <name>[4Fe-4S] cluster</name>
        <dbReference type="ChEBI" id="CHEBI:49883"/>
        <note>4Fe-4S-S-AdoMet</note>
    </ligand>
</feature>